<keyword evidence="10" id="KW-1185">Reference proteome</keyword>
<keyword evidence="4" id="KW-0508">mRNA splicing</keyword>
<dbReference type="Pfam" id="PF23240">
    <property type="entry name" value="HAT_PRP39_N"/>
    <property type="match status" value="1"/>
</dbReference>
<dbReference type="Gene3D" id="3.30.70.330">
    <property type="match status" value="1"/>
</dbReference>
<dbReference type="SUPFAM" id="SSF48452">
    <property type="entry name" value="TPR-like"/>
    <property type="match status" value="2"/>
</dbReference>
<keyword evidence="6" id="KW-0694">RNA-binding</keyword>
<dbReference type="GO" id="GO:0006397">
    <property type="term" value="P:mRNA processing"/>
    <property type="evidence" value="ECO:0007669"/>
    <property type="project" value="UniProtKB-KW"/>
</dbReference>
<dbReference type="InterPro" id="IPR000504">
    <property type="entry name" value="RRM_dom"/>
</dbReference>
<keyword evidence="5" id="KW-0539">Nucleus</keyword>
<dbReference type="InterPro" id="IPR011990">
    <property type="entry name" value="TPR-like_helical_dom_sf"/>
</dbReference>
<dbReference type="GO" id="GO:0003723">
    <property type="term" value="F:RNA binding"/>
    <property type="evidence" value="ECO:0007669"/>
    <property type="project" value="UniProtKB-UniRule"/>
</dbReference>
<evidence type="ECO:0000256" key="2">
    <source>
        <dbReference type="ARBA" id="ARBA00022664"/>
    </source>
</evidence>
<keyword evidence="2" id="KW-0507">mRNA processing</keyword>
<dbReference type="PANTHER" id="PTHR17204:SF25">
    <property type="entry name" value="RRM DOMAIN-CONTAINING PROTEIN"/>
    <property type="match status" value="1"/>
</dbReference>
<gene>
    <name evidence="9" type="ORF">A3770_01p07660</name>
</gene>
<feature type="region of interest" description="Disordered" evidence="7">
    <location>
        <begin position="393"/>
        <end position="444"/>
    </location>
</feature>
<dbReference type="AlphaFoldDB" id="A0A5B8MCK2"/>
<evidence type="ECO:0000256" key="4">
    <source>
        <dbReference type="ARBA" id="ARBA00023187"/>
    </source>
</evidence>
<dbReference type="GO" id="GO:0008380">
    <property type="term" value="P:RNA splicing"/>
    <property type="evidence" value="ECO:0007669"/>
    <property type="project" value="UniProtKB-KW"/>
</dbReference>
<proteinExistence type="predicted"/>
<evidence type="ECO:0000313" key="10">
    <source>
        <dbReference type="Proteomes" id="UP000316726"/>
    </source>
</evidence>
<evidence type="ECO:0000256" key="7">
    <source>
        <dbReference type="SAM" id="MobiDB-lite"/>
    </source>
</evidence>
<dbReference type="SUPFAM" id="SSF54928">
    <property type="entry name" value="RNA-binding domain, RBD"/>
    <property type="match status" value="1"/>
</dbReference>
<evidence type="ECO:0000256" key="5">
    <source>
        <dbReference type="ARBA" id="ARBA00023242"/>
    </source>
</evidence>
<dbReference type="InterPro" id="IPR003107">
    <property type="entry name" value="HAT"/>
</dbReference>
<dbReference type="EMBL" id="CP031034">
    <property type="protein sequence ID" value="QDZ18248.1"/>
    <property type="molecule type" value="Genomic_DNA"/>
</dbReference>
<evidence type="ECO:0000313" key="9">
    <source>
        <dbReference type="EMBL" id="QDZ18248.1"/>
    </source>
</evidence>
<dbReference type="Proteomes" id="UP000316726">
    <property type="component" value="Chromosome 1"/>
</dbReference>
<feature type="region of interest" description="Disordered" evidence="7">
    <location>
        <begin position="1"/>
        <end position="33"/>
    </location>
</feature>
<dbReference type="Gene3D" id="1.25.40.10">
    <property type="entry name" value="Tetratricopeptide repeat domain"/>
    <property type="match status" value="2"/>
</dbReference>
<evidence type="ECO:0000256" key="6">
    <source>
        <dbReference type="PROSITE-ProRule" id="PRU00176"/>
    </source>
</evidence>
<name>A0A5B8MCK2_9CHLO</name>
<dbReference type="STRING" id="1764295.A0A5B8MCK2"/>
<dbReference type="SMART" id="SM00386">
    <property type="entry name" value="HAT"/>
    <property type="match status" value="6"/>
</dbReference>
<reference evidence="9 10" key="1">
    <citation type="submission" date="2018-07" db="EMBL/GenBank/DDBJ databases">
        <title>The complete nuclear genome of the prasinophyte Chloropicon primus (CCMP1205).</title>
        <authorList>
            <person name="Pombert J.-F."/>
            <person name="Otis C."/>
            <person name="Turmel M."/>
            <person name="Lemieux C."/>
        </authorList>
    </citation>
    <scope>NUCLEOTIDE SEQUENCE [LARGE SCALE GENOMIC DNA]</scope>
    <source>
        <strain evidence="9 10">CCMP1205</strain>
    </source>
</reference>
<evidence type="ECO:0000256" key="1">
    <source>
        <dbReference type="ARBA" id="ARBA00004123"/>
    </source>
</evidence>
<dbReference type="GO" id="GO:0005634">
    <property type="term" value="C:nucleus"/>
    <property type="evidence" value="ECO:0007669"/>
    <property type="project" value="UniProtKB-SubCell"/>
</dbReference>
<dbReference type="PROSITE" id="PS50102">
    <property type="entry name" value="RRM"/>
    <property type="match status" value="1"/>
</dbReference>
<evidence type="ECO:0000256" key="3">
    <source>
        <dbReference type="ARBA" id="ARBA00022737"/>
    </source>
</evidence>
<comment type="subcellular location">
    <subcellularLocation>
        <location evidence="1">Nucleus</location>
    </subcellularLocation>
</comment>
<feature type="region of interest" description="Disordered" evidence="7">
    <location>
        <begin position="529"/>
        <end position="576"/>
    </location>
</feature>
<organism evidence="9 10">
    <name type="scientific">Chloropicon primus</name>
    <dbReference type="NCBI Taxonomy" id="1764295"/>
    <lineage>
        <taxon>Eukaryota</taxon>
        <taxon>Viridiplantae</taxon>
        <taxon>Chlorophyta</taxon>
        <taxon>Chloropicophyceae</taxon>
        <taxon>Chloropicales</taxon>
        <taxon>Chloropicaceae</taxon>
        <taxon>Chloropicon</taxon>
    </lineage>
</organism>
<feature type="compositionally biased region" description="Basic residues" evidence="7">
    <location>
        <begin position="409"/>
        <end position="422"/>
    </location>
</feature>
<dbReference type="Pfam" id="PF00076">
    <property type="entry name" value="RRM_1"/>
    <property type="match status" value="1"/>
</dbReference>
<dbReference type="InterPro" id="IPR012677">
    <property type="entry name" value="Nucleotide-bd_a/b_plait_sf"/>
</dbReference>
<feature type="domain" description="RRM" evidence="8">
    <location>
        <begin position="456"/>
        <end position="533"/>
    </location>
</feature>
<dbReference type="OrthoDB" id="360390at2759"/>
<accession>A0A5B8MCK2</accession>
<dbReference type="SMART" id="SM00360">
    <property type="entry name" value="RRM"/>
    <property type="match status" value="1"/>
</dbReference>
<dbReference type="InterPro" id="IPR035979">
    <property type="entry name" value="RBD_domain_sf"/>
</dbReference>
<dbReference type="PANTHER" id="PTHR17204">
    <property type="entry name" value="PRE-MRNA PROCESSING PROTEIN PRP39-RELATED"/>
    <property type="match status" value="1"/>
</dbReference>
<evidence type="ECO:0000259" key="8">
    <source>
        <dbReference type="PROSITE" id="PS50102"/>
    </source>
</evidence>
<sequence length="576" mass="63326">MADEKVAALLRMDTDSDEEEENASEGRDDGGGIDAVTADRLVVLRDHLKRYPQSYEGHAEYVELLRGARRGLTGEGGEAEEVWRLLSSARESFAEEFPLNETLWLEWAKDCVEHGDGLEVAAGLLERAVADYPTPAVWKERLVTERGAGRGEEEVRRLAEEAVLSCGLHVAEGATLWEEYAQFEEGNLKAREVEGSRGEAGEQRERVRKVYKRCLGTPLQNLDKLHERYRAFEGLEAKDPSPLADAVEASVKELEARAIYERGLASPGQSDEDAMLTFQKYLRYENKYGSPTRVLSVFQRLVCRFPCSDTCWDAFGKYVEGTLKSGKEAGQVYRRAARNCHWTPQFWISALVWSEGPDREDLIRDMARRFKAPSSGAGESITLCVAKAPEGGGAAATGAHQEKPAARKAAGKKKKREAKKAGAKTTTTAADEPGTAKSKSESGAEAGGKRVFLDQCTLFVKNLPHDVSEGGLTSLLGGGEIVQECRLVLDRYTGKPKGFAYVDCKSEECLQKALEKDGADFSGRKIFVARSKPTKKRPRGEATAGGNSNAPAKAHPKRSSNPLPLMPRKVKLRLQM</sequence>
<protein>
    <recommendedName>
        <fullName evidence="8">RRM domain-containing protein</fullName>
    </recommendedName>
</protein>
<keyword evidence="3" id="KW-0677">Repeat</keyword>